<dbReference type="SUPFAM" id="SSF48452">
    <property type="entry name" value="TPR-like"/>
    <property type="match status" value="1"/>
</dbReference>
<dbReference type="STRING" id="926569.ANT_09190"/>
<dbReference type="eggNOG" id="COG0457">
    <property type="taxonomic scope" value="Bacteria"/>
</dbReference>
<dbReference type="EMBL" id="AP012029">
    <property type="protein sequence ID" value="BAJ62953.1"/>
    <property type="molecule type" value="Genomic_DNA"/>
</dbReference>
<protein>
    <recommendedName>
        <fullName evidence="3">Tetratricopeptide repeat protein</fullName>
    </recommendedName>
</protein>
<dbReference type="RefSeq" id="WP_013559344.1">
    <property type="nucleotide sequence ID" value="NC_014960.1"/>
</dbReference>
<dbReference type="InParanoid" id="E8N3D9"/>
<evidence type="ECO:0000313" key="2">
    <source>
        <dbReference type="Proteomes" id="UP000008922"/>
    </source>
</evidence>
<dbReference type="InterPro" id="IPR011990">
    <property type="entry name" value="TPR-like_helical_dom_sf"/>
</dbReference>
<reference evidence="1 2" key="1">
    <citation type="submission" date="2010-12" db="EMBL/GenBank/DDBJ databases">
        <title>Whole genome sequence of Anaerolinea thermophila UNI-1.</title>
        <authorList>
            <person name="Narita-Yamada S."/>
            <person name="Kishi E."/>
            <person name="Watanabe Y."/>
            <person name="Takasaki K."/>
            <person name="Ankai A."/>
            <person name="Oguchi A."/>
            <person name="Fukui S."/>
            <person name="Takahashi M."/>
            <person name="Yashiro I."/>
            <person name="Hosoyama A."/>
            <person name="Sekiguchi Y."/>
            <person name="Hanada S."/>
            <person name="Fujita N."/>
        </authorList>
    </citation>
    <scope>NUCLEOTIDE SEQUENCE [LARGE SCALE GENOMIC DNA]</scope>
    <source>
        <strain evidence="2">DSM 14523 / JCM 11388 / NBRC 100420 / UNI-1</strain>
    </source>
</reference>
<dbReference type="AlphaFoldDB" id="E8N3D9"/>
<evidence type="ECO:0000313" key="1">
    <source>
        <dbReference type="EMBL" id="BAJ62953.1"/>
    </source>
</evidence>
<name>E8N3D9_ANATU</name>
<keyword evidence="2" id="KW-1185">Reference proteome</keyword>
<dbReference type="Gene3D" id="1.25.40.10">
    <property type="entry name" value="Tetratricopeptide repeat domain"/>
    <property type="match status" value="1"/>
</dbReference>
<evidence type="ECO:0008006" key="3">
    <source>
        <dbReference type="Google" id="ProtNLM"/>
    </source>
</evidence>
<dbReference type="HOGENOM" id="CLU_1202791_0_0_0"/>
<proteinExistence type="predicted"/>
<sequence>MGTFVLLVFLGLLLSGALWRAIQVNQAGIDVLHALSHQNSGELQRFVNRWSEDPPQDCRLVWLSAMAMVGKQGVLPSHEVLHNAIRCQPEYLAALEGLAPYDVRLAEEVVRMYPRNSSALMWLAQVKERFDRAQAAELYEIVTRVDATNGLAWCRLGAQRQNEGDLSGALKAFQECCQHGDPGSNGCWRAGGILEKQGRLEEAIFWYNQSRFAEALKRARELQSQLSPSP</sequence>
<accession>E8N3D9</accession>
<dbReference type="Proteomes" id="UP000008922">
    <property type="component" value="Chromosome"/>
</dbReference>
<gene>
    <name evidence="1" type="ordered locus">ANT_09190</name>
</gene>
<dbReference type="KEGG" id="atm:ANT_09190"/>
<organism evidence="1 2">
    <name type="scientific">Anaerolinea thermophila (strain DSM 14523 / JCM 11388 / NBRC 100420 / UNI-1)</name>
    <dbReference type="NCBI Taxonomy" id="926569"/>
    <lineage>
        <taxon>Bacteria</taxon>
        <taxon>Bacillati</taxon>
        <taxon>Chloroflexota</taxon>
        <taxon>Anaerolineae</taxon>
        <taxon>Anaerolineales</taxon>
        <taxon>Anaerolineaceae</taxon>
        <taxon>Anaerolinea</taxon>
    </lineage>
</organism>